<dbReference type="NCBIfam" id="TIGR00396">
    <property type="entry name" value="leuS_bact"/>
    <property type="match status" value="1"/>
</dbReference>
<dbReference type="Pfam" id="PF00133">
    <property type="entry name" value="tRNA-synt_1"/>
    <property type="match status" value="1"/>
</dbReference>
<evidence type="ECO:0000256" key="5">
    <source>
        <dbReference type="ARBA" id="ARBA00022840"/>
    </source>
</evidence>
<dbReference type="CDD" id="cd07958">
    <property type="entry name" value="Anticodon_Ia_Leu_BEm"/>
    <property type="match status" value="1"/>
</dbReference>
<dbReference type="GO" id="GO:0005829">
    <property type="term" value="C:cytosol"/>
    <property type="evidence" value="ECO:0007669"/>
    <property type="project" value="TreeGrafter"/>
</dbReference>
<dbReference type="InterPro" id="IPR015413">
    <property type="entry name" value="Methionyl/Leucyl_tRNA_Synth"/>
</dbReference>
<dbReference type="EMBL" id="PEZJ01000017">
    <property type="protein sequence ID" value="PIS13983.1"/>
    <property type="molecule type" value="Genomic_DNA"/>
</dbReference>
<dbReference type="PROSITE" id="PS00178">
    <property type="entry name" value="AA_TRNA_LIGASE_I"/>
    <property type="match status" value="1"/>
</dbReference>
<dbReference type="GO" id="GO:0004823">
    <property type="term" value="F:leucine-tRNA ligase activity"/>
    <property type="evidence" value="ECO:0007669"/>
    <property type="project" value="UniProtKB-UniRule"/>
</dbReference>
<dbReference type="PANTHER" id="PTHR43740:SF2">
    <property type="entry name" value="LEUCINE--TRNA LIGASE, MITOCHONDRIAL"/>
    <property type="match status" value="1"/>
</dbReference>
<evidence type="ECO:0000259" key="14">
    <source>
        <dbReference type="Pfam" id="PF13603"/>
    </source>
</evidence>
<evidence type="ECO:0000256" key="1">
    <source>
        <dbReference type="ARBA" id="ARBA00005594"/>
    </source>
</evidence>
<dbReference type="CDD" id="cd00812">
    <property type="entry name" value="LeuRS_core"/>
    <property type="match status" value="1"/>
</dbReference>
<dbReference type="InterPro" id="IPR025709">
    <property type="entry name" value="Leu_tRNA-synth_edit"/>
</dbReference>
<dbReference type="GO" id="GO:0005524">
    <property type="term" value="F:ATP binding"/>
    <property type="evidence" value="ECO:0007669"/>
    <property type="project" value="UniProtKB-UniRule"/>
</dbReference>
<comment type="caution">
    <text evidence="15">The sequence shown here is derived from an EMBL/GenBank/DDBJ whole genome shotgun (WGS) entry which is preliminary data.</text>
</comment>
<dbReference type="FunFam" id="3.40.50.620:FF:000056">
    <property type="entry name" value="Leucine--tRNA ligase"/>
    <property type="match status" value="1"/>
</dbReference>
<feature type="domain" description="Leucyl-tRNA synthetase editing" evidence="14">
    <location>
        <begin position="222"/>
        <end position="406"/>
    </location>
</feature>
<dbReference type="EC" id="6.1.1.4" evidence="9"/>
<evidence type="ECO:0000256" key="4">
    <source>
        <dbReference type="ARBA" id="ARBA00022741"/>
    </source>
</evidence>
<dbReference type="InterPro" id="IPR009080">
    <property type="entry name" value="tRNAsynth_Ia_anticodon-bd"/>
</dbReference>
<evidence type="ECO:0000256" key="9">
    <source>
        <dbReference type="HAMAP-Rule" id="MF_00049"/>
    </source>
</evidence>
<keyword evidence="5 9" id="KW-0067">ATP-binding</keyword>
<dbReference type="FunFam" id="3.40.50.620:FF:000060">
    <property type="entry name" value="Leucine--tRNA ligase"/>
    <property type="match status" value="1"/>
</dbReference>
<dbReference type="Gene3D" id="1.10.730.10">
    <property type="entry name" value="Isoleucyl-tRNA Synthetase, Domain 1"/>
    <property type="match status" value="1"/>
</dbReference>
<dbReference type="InterPro" id="IPR001412">
    <property type="entry name" value="aa-tRNA-synth_I_CS"/>
</dbReference>
<evidence type="ECO:0000259" key="11">
    <source>
        <dbReference type="Pfam" id="PF00133"/>
    </source>
</evidence>
<comment type="similarity">
    <text evidence="1 9 10">Belongs to the class-I aminoacyl-tRNA synthetase family.</text>
</comment>
<evidence type="ECO:0000256" key="2">
    <source>
        <dbReference type="ARBA" id="ARBA00022490"/>
    </source>
</evidence>
<dbReference type="HAMAP" id="MF_00049_B">
    <property type="entry name" value="Leu_tRNA_synth_B"/>
    <property type="match status" value="1"/>
</dbReference>
<dbReference type="Pfam" id="PF13603">
    <property type="entry name" value="tRNA-synt_1_2"/>
    <property type="match status" value="1"/>
</dbReference>
<dbReference type="InterPro" id="IPR002302">
    <property type="entry name" value="Leu-tRNA-ligase"/>
</dbReference>
<keyword evidence="6 9" id="KW-0648">Protein biosynthesis</keyword>
<dbReference type="PRINTS" id="PR00985">
    <property type="entry name" value="TRNASYNTHLEU"/>
</dbReference>
<evidence type="ECO:0000259" key="12">
    <source>
        <dbReference type="Pfam" id="PF08264"/>
    </source>
</evidence>
<dbReference type="FunFam" id="1.10.730.10:FF:000002">
    <property type="entry name" value="Leucine--tRNA ligase"/>
    <property type="match status" value="1"/>
</dbReference>
<evidence type="ECO:0000256" key="6">
    <source>
        <dbReference type="ARBA" id="ARBA00022917"/>
    </source>
</evidence>
<comment type="caution">
    <text evidence="9">Lacks conserved residue(s) required for the propagation of feature annotation.</text>
</comment>
<keyword evidence="7 9" id="KW-0030">Aminoacyl-tRNA synthetase</keyword>
<reference evidence="16" key="1">
    <citation type="submission" date="2017-09" db="EMBL/GenBank/DDBJ databases">
        <title>Depth-based differentiation of microbial function through sediment-hosted aquifers and enrichment of novel symbionts in the deep terrestrial subsurface.</title>
        <authorList>
            <person name="Probst A.J."/>
            <person name="Ladd B."/>
            <person name="Jarett J.K."/>
            <person name="Geller-Mcgrath D.E."/>
            <person name="Sieber C.M.K."/>
            <person name="Emerson J.B."/>
            <person name="Anantharaman K."/>
            <person name="Thomas B.C."/>
            <person name="Malmstrom R."/>
            <person name="Stieglmeier M."/>
            <person name="Klingl A."/>
            <person name="Woyke T."/>
            <person name="Ryan C.M."/>
            <person name="Banfield J.F."/>
        </authorList>
    </citation>
    <scope>NUCLEOTIDE SEQUENCE [LARGE SCALE GENOMIC DNA]</scope>
</reference>
<evidence type="ECO:0000259" key="13">
    <source>
        <dbReference type="Pfam" id="PF09334"/>
    </source>
</evidence>
<dbReference type="GO" id="GO:0006429">
    <property type="term" value="P:leucyl-tRNA aminoacylation"/>
    <property type="evidence" value="ECO:0007669"/>
    <property type="project" value="UniProtKB-UniRule"/>
</dbReference>
<protein>
    <recommendedName>
        <fullName evidence="9">Leucine--tRNA ligase</fullName>
        <ecNumber evidence="9">6.1.1.4</ecNumber>
    </recommendedName>
    <alternativeName>
        <fullName evidence="9">Leucyl-tRNA synthetase</fullName>
        <shortName evidence="9">LeuRS</shortName>
    </alternativeName>
</protein>
<dbReference type="Pfam" id="PF09334">
    <property type="entry name" value="tRNA-synt_1g"/>
    <property type="match status" value="1"/>
</dbReference>
<dbReference type="Gene3D" id="3.40.50.620">
    <property type="entry name" value="HUPs"/>
    <property type="match status" value="2"/>
</dbReference>
<organism evidence="15 16">
    <name type="scientific">Candidatus Shapirobacteria bacterium CG09_land_8_20_14_0_10_47_13</name>
    <dbReference type="NCBI Taxonomy" id="1974481"/>
    <lineage>
        <taxon>Bacteria</taxon>
        <taxon>Candidatus Shapironibacteriota</taxon>
    </lineage>
</organism>
<dbReference type="Pfam" id="PF08264">
    <property type="entry name" value="Anticodon_1"/>
    <property type="match status" value="1"/>
</dbReference>
<keyword evidence="3 9" id="KW-0436">Ligase</keyword>
<feature type="domain" description="Aminoacyl-tRNA synthetase class Ia" evidence="11">
    <location>
        <begin position="420"/>
        <end position="618"/>
    </location>
</feature>
<dbReference type="AlphaFoldDB" id="A0A2H0WMW6"/>
<evidence type="ECO:0000256" key="10">
    <source>
        <dbReference type="RuleBase" id="RU363035"/>
    </source>
</evidence>
<dbReference type="InterPro" id="IPR014729">
    <property type="entry name" value="Rossmann-like_a/b/a_fold"/>
</dbReference>
<dbReference type="SUPFAM" id="SSF52374">
    <property type="entry name" value="Nucleotidylyl transferase"/>
    <property type="match status" value="1"/>
</dbReference>
<evidence type="ECO:0000256" key="3">
    <source>
        <dbReference type="ARBA" id="ARBA00022598"/>
    </source>
</evidence>
<dbReference type="InterPro" id="IPR009008">
    <property type="entry name" value="Val/Leu/Ile-tRNA-synth_edit"/>
</dbReference>
<evidence type="ECO:0000313" key="15">
    <source>
        <dbReference type="EMBL" id="PIS13983.1"/>
    </source>
</evidence>
<dbReference type="InterPro" id="IPR013155">
    <property type="entry name" value="M/V/L/I-tRNA-synth_anticd-bd"/>
</dbReference>
<feature type="short sequence motif" description="'KMSKS' region" evidence="9">
    <location>
        <begin position="584"/>
        <end position="588"/>
    </location>
</feature>
<dbReference type="InterPro" id="IPR002300">
    <property type="entry name" value="aa-tRNA-synth_Ia"/>
</dbReference>
<name>A0A2H0WMW6_9BACT</name>
<feature type="domain" description="Methionyl/Valyl/Leucyl/Isoleucyl-tRNA synthetase anticodon-binding" evidence="12">
    <location>
        <begin position="657"/>
        <end position="774"/>
    </location>
</feature>
<comment type="catalytic activity">
    <reaction evidence="8 9">
        <text>tRNA(Leu) + L-leucine + ATP = L-leucyl-tRNA(Leu) + AMP + diphosphate</text>
        <dbReference type="Rhea" id="RHEA:11688"/>
        <dbReference type="Rhea" id="RHEA-COMP:9613"/>
        <dbReference type="Rhea" id="RHEA-COMP:9622"/>
        <dbReference type="ChEBI" id="CHEBI:30616"/>
        <dbReference type="ChEBI" id="CHEBI:33019"/>
        <dbReference type="ChEBI" id="CHEBI:57427"/>
        <dbReference type="ChEBI" id="CHEBI:78442"/>
        <dbReference type="ChEBI" id="CHEBI:78494"/>
        <dbReference type="ChEBI" id="CHEBI:456215"/>
        <dbReference type="EC" id="6.1.1.4"/>
    </reaction>
</comment>
<dbReference type="PANTHER" id="PTHR43740">
    <property type="entry name" value="LEUCYL-TRNA SYNTHETASE"/>
    <property type="match status" value="1"/>
</dbReference>
<keyword evidence="2 9" id="KW-0963">Cytoplasm</keyword>
<sequence length="813" mass="91860">MQDQYNPSEIEPKWQKAWEKKPLYQALDFAKKKKFYALVEFPYPSGEGLHIGHAFCHTIIDIFARRKRMAGFNVLCPMGWDAFGLPTENYAIKTGTQPALATKANTDNFRRQAKQLGMSFDWSREVDTTDPNYYKWTQWIFLQFFKHGLAYKAETPVGWCPSCKIILANEEIVGGKCERCGAGAEYRRQSQWLLRITKYADRLLKDLDLVDYPSYVKKSQADWIGRTEGINIDYPVIGSKLSVICYSTRPETNFGATFIVIAPEHPLVAKLTTSANQKSVSEYITMAKKTSEMERVNLEREKTGVFTGSYALNRLANKKLPIYVSDFVVLTAGTGIVVGVPAHDERDFAFGRHHGLEITPVLKPANGTWDFSKGPFTDIDNAVVFNSDFLNGLPAKEAIAKVSDYLVKKGWGKRAVNYHLRDWVFSRQHYWGEPIPMIHCPKCGIVPVPEKDLPVELPKVEKYQPTQTGESPLAKIREWVEVACPDCGGPARRETDTMPNWAGSNWYFMRYCDPKNNRQLADPKKLKYWLPVDVYLGGAEHTTLHLLYSRFVYKFLFDIGVAPTSEPYASRRQHGVILGEDGFRMSKSRGNVINPEEMVKAFGADTLRIYLMFMGPYDSTMPWQITGVEGCGRFLKRVWRLTLNKAAAKQTSAPLAAVLNKTIKKVGADIDELKFNTAIAAMMEFINAWQNDKSGLSKTDAEKFLLILAPFAPFMTEELYSRLFPSRYSLAANFSIHQQAWPKAGETAAATETTIVVQVNGRMRGQIQTATRNAQSAIEKLARKESGVAKYLAGHKISKTIFIPGRLINFVTD</sequence>
<dbReference type="SUPFAM" id="SSF47323">
    <property type="entry name" value="Anticodon-binding domain of a subclass of class I aminoacyl-tRNA synthetases"/>
    <property type="match status" value="1"/>
</dbReference>
<feature type="domain" description="Methionyl/Leucyl tRNA synthetase" evidence="13">
    <location>
        <begin position="41"/>
        <end position="187"/>
    </location>
</feature>
<accession>A0A2H0WMW6</accession>
<evidence type="ECO:0000256" key="8">
    <source>
        <dbReference type="ARBA" id="ARBA00047469"/>
    </source>
</evidence>
<keyword evidence="4 9" id="KW-0547">Nucleotide-binding</keyword>
<proteinExistence type="inferred from homology"/>
<dbReference type="GO" id="GO:0002161">
    <property type="term" value="F:aminoacyl-tRNA deacylase activity"/>
    <property type="evidence" value="ECO:0007669"/>
    <property type="project" value="InterPro"/>
</dbReference>
<dbReference type="Proteomes" id="UP000230033">
    <property type="component" value="Unassembled WGS sequence"/>
</dbReference>
<comment type="subcellular location">
    <subcellularLocation>
        <location evidence="9">Cytoplasm</location>
    </subcellularLocation>
</comment>
<evidence type="ECO:0000313" key="16">
    <source>
        <dbReference type="Proteomes" id="UP000230033"/>
    </source>
</evidence>
<evidence type="ECO:0000256" key="7">
    <source>
        <dbReference type="ARBA" id="ARBA00023146"/>
    </source>
</evidence>
<dbReference type="SUPFAM" id="SSF50677">
    <property type="entry name" value="ValRS/IleRS/LeuRS editing domain"/>
    <property type="match status" value="1"/>
</dbReference>
<dbReference type="Gene3D" id="3.10.20.590">
    <property type="match status" value="1"/>
</dbReference>
<feature type="binding site" evidence="9">
    <location>
        <position position="587"/>
    </location>
    <ligand>
        <name>ATP</name>
        <dbReference type="ChEBI" id="CHEBI:30616"/>
    </ligand>
</feature>
<gene>
    <name evidence="9" type="primary">leuS</name>
    <name evidence="15" type="ORF">COT65_01305</name>
</gene>